<evidence type="ECO:0000259" key="1">
    <source>
        <dbReference type="Pfam" id="PF14529"/>
    </source>
</evidence>
<name>A0A5B7EP79_PORTR</name>
<protein>
    <recommendedName>
        <fullName evidence="1">Endonuclease/exonuclease/phosphatase domain-containing protein</fullName>
    </recommendedName>
</protein>
<dbReference type="GO" id="GO:0003824">
    <property type="term" value="F:catalytic activity"/>
    <property type="evidence" value="ECO:0007669"/>
    <property type="project" value="InterPro"/>
</dbReference>
<dbReference type="InterPro" id="IPR036691">
    <property type="entry name" value="Endo/exonu/phosph_ase_sf"/>
</dbReference>
<dbReference type="GO" id="GO:0061343">
    <property type="term" value="P:cell adhesion involved in heart morphogenesis"/>
    <property type="evidence" value="ECO:0007669"/>
    <property type="project" value="TreeGrafter"/>
</dbReference>
<organism evidence="2 3">
    <name type="scientific">Portunus trituberculatus</name>
    <name type="common">Swimming crab</name>
    <name type="synonym">Neptunus trituberculatus</name>
    <dbReference type="NCBI Taxonomy" id="210409"/>
    <lineage>
        <taxon>Eukaryota</taxon>
        <taxon>Metazoa</taxon>
        <taxon>Ecdysozoa</taxon>
        <taxon>Arthropoda</taxon>
        <taxon>Crustacea</taxon>
        <taxon>Multicrustacea</taxon>
        <taxon>Malacostraca</taxon>
        <taxon>Eumalacostraca</taxon>
        <taxon>Eucarida</taxon>
        <taxon>Decapoda</taxon>
        <taxon>Pleocyemata</taxon>
        <taxon>Brachyura</taxon>
        <taxon>Eubrachyura</taxon>
        <taxon>Portunoidea</taxon>
        <taxon>Portunidae</taxon>
        <taxon>Portuninae</taxon>
        <taxon>Portunus</taxon>
    </lineage>
</organism>
<dbReference type="Proteomes" id="UP000324222">
    <property type="component" value="Unassembled WGS sequence"/>
</dbReference>
<dbReference type="GO" id="GO:0007508">
    <property type="term" value="P:larval heart development"/>
    <property type="evidence" value="ECO:0007669"/>
    <property type="project" value="TreeGrafter"/>
</dbReference>
<dbReference type="InterPro" id="IPR005135">
    <property type="entry name" value="Endo/exonuclease/phosphatase"/>
</dbReference>
<sequence length="237" mass="26643">MLAEMAQQENALFFSLIETRMRNDHLNSELYIKDYTTFRADRSSSSHGGVATYIRDDIASSTEELKLFSNGTTELLSLYLRKIGLILITVYRPPNTTMEEFINISKMIKEIISNVESSTEVIILGDFNLPSIKWSNMSIKGTTREGKQQALALIEVMENDLLIQCIDMPTRGDNILDLIIMNSNGLIHSLEATDTVMSDHKFITALANIGSLSISNNCPNNMYTRILSWISTSMVKT</sequence>
<dbReference type="GO" id="GO:0031012">
    <property type="term" value="C:extracellular matrix"/>
    <property type="evidence" value="ECO:0007669"/>
    <property type="project" value="TreeGrafter"/>
</dbReference>
<gene>
    <name evidence="2" type="ORF">E2C01_027628</name>
</gene>
<evidence type="ECO:0000313" key="3">
    <source>
        <dbReference type="Proteomes" id="UP000324222"/>
    </source>
</evidence>
<dbReference type="Gene3D" id="3.60.10.10">
    <property type="entry name" value="Endonuclease/exonuclease/phosphatase"/>
    <property type="match status" value="1"/>
</dbReference>
<dbReference type="SUPFAM" id="SSF56219">
    <property type="entry name" value="DNase I-like"/>
    <property type="match status" value="1"/>
</dbReference>
<proteinExistence type="predicted"/>
<dbReference type="Pfam" id="PF14529">
    <property type="entry name" value="Exo_endo_phos_2"/>
    <property type="match status" value="1"/>
</dbReference>
<accession>A0A5B7EP79</accession>
<evidence type="ECO:0000313" key="2">
    <source>
        <dbReference type="EMBL" id="MPC34244.1"/>
    </source>
</evidence>
<feature type="domain" description="Endonuclease/exonuclease/phosphatase" evidence="1">
    <location>
        <begin position="87"/>
        <end position="203"/>
    </location>
</feature>
<reference evidence="2 3" key="1">
    <citation type="submission" date="2019-05" db="EMBL/GenBank/DDBJ databases">
        <title>Another draft genome of Portunus trituberculatus and its Hox gene families provides insights of decapod evolution.</title>
        <authorList>
            <person name="Jeong J.-H."/>
            <person name="Song I."/>
            <person name="Kim S."/>
            <person name="Choi T."/>
            <person name="Kim D."/>
            <person name="Ryu S."/>
            <person name="Kim W."/>
        </authorList>
    </citation>
    <scope>NUCLEOTIDE SEQUENCE [LARGE SCALE GENOMIC DNA]</scope>
    <source>
        <tissue evidence="2">Muscle</tissue>
    </source>
</reference>
<dbReference type="PANTHER" id="PTHR33395:SF22">
    <property type="entry name" value="REVERSE TRANSCRIPTASE DOMAIN-CONTAINING PROTEIN"/>
    <property type="match status" value="1"/>
</dbReference>
<dbReference type="PANTHER" id="PTHR33395">
    <property type="entry name" value="TRANSCRIPTASE, PUTATIVE-RELATED-RELATED"/>
    <property type="match status" value="1"/>
</dbReference>
<dbReference type="AlphaFoldDB" id="A0A5B7EP79"/>
<keyword evidence="3" id="KW-1185">Reference proteome</keyword>
<comment type="caution">
    <text evidence="2">The sequence shown here is derived from an EMBL/GenBank/DDBJ whole genome shotgun (WGS) entry which is preliminary data.</text>
</comment>
<dbReference type="EMBL" id="VSRR010003013">
    <property type="protein sequence ID" value="MPC34244.1"/>
    <property type="molecule type" value="Genomic_DNA"/>
</dbReference>